<dbReference type="GO" id="GO:0006950">
    <property type="term" value="P:response to stress"/>
    <property type="evidence" value="ECO:0007669"/>
    <property type="project" value="TreeGrafter"/>
</dbReference>
<organism evidence="10">
    <name type="scientific">Fragaria ananassa</name>
    <name type="common">Strawberry</name>
    <name type="synonym">Fragaria chiloensis x Fragaria virginiana</name>
    <dbReference type="NCBI Taxonomy" id="3747"/>
    <lineage>
        <taxon>Eukaryota</taxon>
        <taxon>Viridiplantae</taxon>
        <taxon>Streptophyta</taxon>
        <taxon>Embryophyta</taxon>
        <taxon>Tracheophyta</taxon>
        <taxon>Spermatophyta</taxon>
        <taxon>Magnoliopsida</taxon>
        <taxon>eudicotyledons</taxon>
        <taxon>Gunneridae</taxon>
        <taxon>Pentapetalae</taxon>
        <taxon>rosids</taxon>
        <taxon>fabids</taxon>
        <taxon>Rosales</taxon>
        <taxon>Rosaceae</taxon>
        <taxon>Rosoideae</taxon>
        <taxon>Potentilleae</taxon>
        <taxon>Fragariinae</taxon>
        <taxon>Fragaria</taxon>
    </lineage>
</organism>
<dbReference type="GO" id="GO:0000976">
    <property type="term" value="F:transcription cis-regulatory region binding"/>
    <property type="evidence" value="ECO:0007669"/>
    <property type="project" value="TreeGrafter"/>
</dbReference>
<keyword evidence="5" id="KW-0010">Activator</keyword>
<dbReference type="EMBL" id="MH332934">
    <property type="protein sequence ID" value="AZL19434.1"/>
    <property type="molecule type" value="mRNA"/>
</dbReference>
<dbReference type="Pfam" id="PF00847">
    <property type="entry name" value="AP2"/>
    <property type="match status" value="1"/>
</dbReference>
<evidence type="ECO:0000313" key="10">
    <source>
        <dbReference type="EMBL" id="AZL19434.1"/>
    </source>
</evidence>
<dbReference type="SMART" id="SM00380">
    <property type="entry name" value="AP2"/>
    <property type="match status" value="1"/>
</dbReference>
<accession>A0A3Q8TB18</accession>
<sequence length="579" mass="65261">MMPESSDRDSKKGKRLKVAKTLVKLEKCSESLGCAKDGLVNPVPRRMPTFGSRKGCMRGKGGPENMNYSYRGVRQRIWGKWVSEIRVPSSNTHGLKSKKVNRLWLGTFNTAVEAALAYDKAAKAIYGPVARLNFPESLETSMLDETTELGDNASEFEDGMVEGAKQEDEVLDATVKDPVNEWHCEANSVEELAINSVRESVEECHSELKYVKLELETKDEIAKDDVEVQAVAINNVWESEDEWPQEPKYVKCELENEDQLVRNDVEVTVNTNNGREYENVWHWEPKYANCDLETQDKLLQSNAEVERLAMNNVTDEEFQAGSYVGSSNNSHDNHLDKYLQVGKFDSVPNEKPCTNLDFSKILSRYSNDYLDTALVDVKCNSENDCNPSNDVIVDAPVMSKPMEKESVVILESGDNSLHMEPIYVASNNLIAKLGEYEKNVLPPNEFQGDIAETIKPNGHNGFGDNNICLQEHDEQIDVAYIPRPDIKPSKDIETQTDIDNNFSHLHSLSFDETYGTELHNLPKQLQAADGMPGSFNYREEECSGGDFNVDWLRQNYFSGEFEDNALPDSWFSYPHGGSS</sequence>
<dbReference type="GO" id="GO:0005634">
    <property type="term" value="C:nucleus"/>
    <property type="evidence" value="ECO:0007669"/>
    <property type="project" value="UniProtKB-SubCell"/>
</dbReference>
<protein>
    <submittedName>
        <fullName evidence="10">Transcription factor ERF32</fullName>
    </submittedName>
</protein>
<dbReference type="FunFam" id="3.30.730.10:FF:000001">
    <property type="entry name" value="Ethylene-responsive transcription factor 2"/>
    <property type="match status" value="1"/>
</dbReference>
<dbReference type="PANTHER" id="PTHR31241:SF62">
    <property type="entry name" value="DEHYDRATION-RESPONSIVE ELEMENT-BINDING PROTEIN 2D"/>
    <property type="match status" value="1"/>
</dbReference>
<keyword evidence="4" id="KW-0238">DNA-binding</keyword>
<reference evidence="10" key="1">
    <citation type="submission" date="2018-05" db="EMBL/GenBank/DDBJ databases">
        <title>Full-length coding sequences of AP2/ERF genes and FaMYB98 from 'Yuexin' strawberry (Fragaria x ananassa).</title>
        <authorList>
            <person name="Zhang Y."/>
            <person name="Yin X."/>
            <person name="Xiao Y."/>
            <person name="Chen K."/>
        </authorList>
    </citation>
    <scope>NUCLEOTIDE SEQUENCE</scope>
</reference>
<evidence type="ECO:0000256" key="8">
    <source>
        <dbReference type="ARBA" id="ARBA00024343"/>
    </source>
</evidence>
<dbReference type="Gene3D" id="3.30.730.10">
    <property type="entry name" value="AP2/ERF domain"/>
    <property type="match status" value="1"/>
</dbReference>
<dbReference type="GO" id="GO:0045893">
    <property type="term" value="P:positive regulation of DNA-templated transcription"/>
    <property type="evidence" value="ECO:0007669"/>
    <property type="project" value="TreeGrafter"/>
</dbReference>
<keyword evidence="6" id="KW-0804">Transcription</keyword>
<evidence type="ECO:0000256" key="6">
    <source>
        <dbReference type="ARBA" id="ARBA00023163"/>
    </source>
</evidence>
<comment type="similarity">
    <text evidence="8">Belongs to the AP2/ERF transcription factor family. ERF subfamily.</text>
</comment>
<dbReference type="GO" id="GO:0003700">
    <property type="term" value="F:DNA-binding transcription factor activity"/>
    <property type="evidence" value="ECO:0007669"/>
    <property type="project" value="InterPro"/>
</dbReference>
<evidence type="ECO:0000256" key="1">
    <source>
        <dbReference type="ARBA" id="ARBA00004123"/>
    </source>
</evidence>
<evidence type="ECO:0000256" key="4">
    <source>
        <dbReference type="ARBA" id="ARBA00023125"/>
    </source>
</evidence>
<comment type="subcellular location">
    <subcellularLocation>
        <location evidence="1">Nucleus</location>
    </subcellularLocation>
</comment>
<dbReference type="AlphaFoldDB" id="A0A3Q8TB18"/>
<evidence type="ECO:0000256" key="3">
    <source>
        <dbReference type="ARBA" id="ARBA00023016"/>
    </source>
</evidence>
<evidence type="ECO:0000259" key="9">
    <source>
        <dbReference type="PROSITE" id="PS51032"/>
    </source>
</evidence>
<dbReference type="CDD" id="cd00018">
    <property type="entry name" value="AP2"/>
    <property type="match status" value="1"/>
</dbReference>
<dbReference type="PRINTS" id="PR00367">
    <property type="entry name" value="ETHRSPELEMNT"/>
</dbReference>
<dbReference type="PANTHER" id="PTHR31241">
    <property type="entry name" value="DEHYDRATION-RESPONSIVE ELEMENT-BINDING PROTEIN 2C"/>
    <property type="match status" value="1"/>
</dbReference>
<proteinExistence type="evidence at transcript level"/>
<keyword evidence="7" id="KW-0539">Nucleus</keyword>
<dbReference type="InterPro" id="IPR016177">
    <property type="entry name" value="DNA-bd_dom_sf"/>
</dbReference>
<name>A0A3Q8TB18_FRAAN</name>
<dbReference type="InterPro" id="IPR036955">
    <property type="entry name" value="AP2/ERF_dom_sf"/>
</dbReference>
<feature type="domain" description="AP2/ERF" evidence="9">
    <location>
        <begin position="69"/>
        <end position="135"/>
    </location>
</feature>
<dbReference type="PROSITE" id="PS51032">
    <property type="entry name" value="AP2_ERF"/>
    <property type="match status" value="1"/>
</dbReference>
<evidence type="ECO:0000256" key="2">
    <source>
        <dbReference type="ARBA" id="ARBA00023015"/>
    </source>
</evidence>
<keyword evidence="3" id="KW-0346">Stress response</keyword>
<evidence type="ECO:0000256" key="7">
    <source>
        <dbReference type="ARBA" id="ARBA00023242"/>
    </source>
</evidence>
<evidence type="ECO:0000256" key="5">
    <source>
        <dbReference type="ARBA" id="ARBA00023159"/>
    </source>
</evidence>
<dbReference type="SUPFAM" id="SSF54171">
    <property type="entry name" value="DNA-binding domain"/>
    <property type="match status" value="1"/>
</dbReference>
<dbReference type="InterPro" id="IPR001471">
    <property type="entry name" value="AP2/ERF_dom"/>
</dbReference>
<keyword evidence="2" id="KW-0805">Transcription regulation</keyword>